<protein>
    <submittedName>
        <fullName evidence="2">Uncharacterized protein</fullName>
    </submittedName>
</protein>
<proteinExistence type="predicted"/>
<reference evidence="2 3" key="1">
    <citation type="journal article" date="2016" name="Genome Biol. Evol.">
        <title>Divergent and convergent evolution of fungal pathogenicity.</title>
        <authorList>
            <person name="Shang Y."/>
            <person name="Xiao G."/>
            <person name="Zheng P."/>
            <person name="Cen K."/>
            <person name="Zhan S."/>
            <person name="Wang C."/>
        </authorList>
    </citation>
    <scope>NUCLEOTIDE SEQUENCE [LARGE SCALE GENOMIC DNA]</scope>
    <source>
        <strain evidence="2 3">RCEF 264</strain>
    </source>
</reference>
<sequence length="317" mass="36388">MADTCDEPLPPLPPGYAWRKQPRESVIDPVELAKRLEFVPERYSFKKPLECAAVSRDELISLGGRPTRELRTILPDPINPDYESDELIADAITEHSFWLHELRVWKFFLRWREVGFERRNRDRKPGSSPEPPFLEPHKVDAYALHLELRTYLIEGVKFLKEFAPSDWWQCRARLESLEPQLAEMRVERGLPADDNPPPPFLVALRAAEEAEKAAELAAVLVRPGPRVRKPEQPRLRQAEQKERRAVDHAGGGGKRKRDRDEEETTERSADEPAEQPAAQLPQLPPAKRRAARQVQAPTVVQTDEPRRSARVTTLPQK</sequence>
<organism evidence="2 3">
    <name type="scientific">Niveomyces insectorum RCEF 264</name>
    <dbReference type="NCBI Taxonomy" id="1081102"/>
    <lineage>
        <taxon>Eukaryota</taxon>
        <taxon>Fungi</taxon>
        <taxon>Dikarya</taxon>
        <taxon>Ascomycota</taxon>
        <taxon>Pezizomycotina</taxon>
        <taxon>Sordariomycetes</taxon>
        <taxon>Hypocreomycetidae</taxon>
        <taxon>Hypocreales</taxon>
        <taxon>Cordycipitaceae</taxon>
        <taxon>Niveomyces</taxon>
    </lineage>
</organism>
<evidence type="ECO:0000256" key="1">
    <source>
        <dbReference type="SAM" id="MobiDB-lite"/>
    </source>
</evidence>
<feature type="region of interest" description="Disordered" evidence="1">
    <location>
        <begin position="224"/>
        <end position="317"/>
    </location>
</feature>
<dbReference type="AlphaFoldDB" id="A0A167LTV6"/>
<keyword evidence="3" id="KW-1185">Reference proteome</keyword>
<evidence type="ECO:0000313" key="3">
    <source>
        <dbReference type="Proteomes" id="UP000076874"/>
    </source>
</evidence>
<name>A0A167LTV6_9HYPO</name>
<gene>
    <name evidence="2" type="ORF">SPI_09420</name>
</gene>
<feature type="compositionally biased region" description="Basic and acidic residues" evidence="1">
    <location>
        <begin position="228"/>
        <end position="247"/>
    </location>
</feature>
<dbReference type="Proteomes" id="UP000076874">
    <property type="component" value="Unassembled WGS sequence"/>
</dbReference>
<comment type="caution">
    <text evidence="2">The sequence shown here is derived from an EMBL/GenBank/DDBJ whole genome shotgun (WGS) entry which is preliminary data.</text>
</comment>
<accession>A0A167LTV6</accession>
<evidence type="ECO:0000313" key="2">
    <source>
        <dbReference type="EMBL" id="OAA53492.1"/>
    </source>
</evidence>
<dbReference type="OrthoDB" id="10570660at2759"/>
<dbReference type="EMBL" id="AZHD01000029">
    <property type="protein sequence ID" value="OAA53492.1"/>
    <property type="molecule type" value="Genomic_DNA"/>
</dbReference>